<proteinExistence type="inferred from homology"/>
<keyword evidence="8" id="KW-0275">Fatty acid biosynthesis</keyword>
<dbReference type="RefSeq" id="WP_132818861.1">
    <property type="nucleotide sequence ID" value="NZ_SMKI01000162.1"/>
</dbReference>
<dbReference type="PANTHER" id="PTHR34069">
    <property type="entry name" value="3-OXOACYL-[ACYL-CARRIER-PROTEIN] SYNTHASE 3"/>
    <property type="match status" value="1"/>
</dbReference>
<dbReference type="Pfam" id="PF08541">
    <property type="entry name" value="ACP_syn_III_C"/>
    <property type="match status" value="1"/>
</dbReference>
<dbReference type="GO" id="GO:0044550">
    <property type="term" value="P:secondary metabolite biosynthetic process"/>
    <property type="evidence" value="ECO:0007669"/>
    <property type="project" value="TreeGrafter"/>
</dbReference>
<keyword evidence="9" id="KW-0012">Acyltransferase</keyword>
<dbReference type="InterPro" id="IPR016039">
    <property type="entry name" value="Thiolase-like"/>
</dbReference>
<dbReference type="AlphaFoldDB" id="A0A4R4TGR0"/>
<dbReference type="InterPro" id="IPR004655">
    <property type="entry name" value="FabH"/>
</dbReference>
<evidence type="ECO:0000256" key="5">
    <source>
        <dbReference type="ARBA" id="ARBA00022679"/>
    </source>
</evidence>
<evidence type="ECO:0000256" key="9">
    <source>
        <dbReference type="ARBA" id="ARBA00023315"/>
    </source>
</evidence>
<evidence type="ECO:0000256" key="3">
    <source>
        <dbReference type="ARBA" id="ARBA00022490"/>
    </source>
</evidence>
<sequence length="342" mass="35569">MARAAVIDAIGHYLPEGRETNDELALRMDTSDEWIRTRTGIRARARAGDDEPTSLLGARAGRAALAGATVPDVDLVIVATTTPDMKCPATAPVVASELGLAGAGSFDMNSACTGFLAGLGVASGLISRGDARAVLLVGAEKYSSIIYPNDRGTAPIFGDGAAAMVLRAGDPDELGAVGRVHLGSDGNLWSLAHVRSGGSAFPRAAEEDPHDPYLRMDGRATYRHAVARMTETCRAALADRSMTVDDVDLLVAHQANVRILNEVARELGLDAEKSLVDLTDIGNTAAASIPMALSRAHANGVLAGKERMLLTAFGAGASWGATVLQWPAGLSQETSRNSGDDN</sequence>
<dbReference type="EMBL" id="SMKI01000162">
    <property type="protein sequence ID" value="TDC74143.1"/>
    <property type="molecule type" value="Genomic_DNA"/>
</dbReference>
<keyword evidence="5" id="KW-0808">Transferase</keyword>
<dbReference type="CDD" id="cd00830">
    <property type="entry name" value="KAS_III"/>
    <property type="match status" value="1"/>
</dbReference>
<keyword evidence="3" id="KW-0963">Cytoplasm</keyword>
<dbReference type="InterPro" id="IPR013751">
    <property type="entry name" value="ACP_syn_III_N"/>
</dbReference>
<accession>A0A4R4TGR0</accession>
<protein>
    <submittedName>
        <fullName evidence="12">Ketoacyl-ACP synthase III</fullName>
    </submittedName>
</protein>
<evidence type="ECO:0000259" key="11">
    <source>
        <dbReference type="Pfam" id="PF08545"/>
    </source>
</evidence>
<feature type="domain" description="Beta-ketoacyl-[acyl-carrier-protein] synthase III N-terminal" evidence="11">
    <location>
        <begin position="106"/>
        <end position="186"/>
    </location>
</feature>
<dbReference type="Gene3D" id="3.40.47.10">
    <property type="match status" value="1"/>
</dbReference>
<reference evidence="12 13" key="1">
    <citation type="submission" date="2019-03" db="EMBL/GenBank/DDBJ databases">
        <title>Draft genome sequences of novel Actinobacteria.</title>
        <authorList>
            <person name="Sahin N."/>
            <person name="Ay H."/>
            <person name="Saygin H."/>
        </authorList>
    </citation>
    <scope>NUCLEOTIDE SEQUENCE [LARGE SCALE GENOMIC DNA]</scope>
    <source>
        <strain evidence="12 13">DSM 41900</strain>
    </source>
</reference>
<feature type="domain" description="Beta-ketoacyl-[acyl-carrier-protein] synthase III C-terminal" evidence="10">
    <location>
        <begin position="237"/>
        <end position="326"/>
    </location>
</feature>
<evidence type="ECO:0000256" key="6">
    <source>
        <dbReference type="ARBA" id="ARBA00022832"/>
    </source>
</evidence>
<dbReference type="SUPFAM" id="SSF53901">
    <property type="entry name" value="Thiolase-like"/>
    <property type="match status" value="1"/>
</dbReference>
<dbReference type="PANTHER" id="PTHR34069:SF2">
    <property type="entry name" value="BETA-KETOACYL-[ACYL-CARRIER-PROTEIN] SYNTHASE III"/>
    <property type="match status" value="1"/>
</dbReference>
<evidence type="ECO:0000256" key="4">
    <source>
        <dbReference type="ARBA" id="ARBA00022516"/>
    </source>
</evidence>
<name>A0A4R4TGR0_9ACTN</name>
<evidence type="ECO:0000256" key="8">
    <source>
        <dbReference type="ARBA" id="ARBA00023160"/>
    </source>
</evidence>
<dbReference type="GO" id="GO:0006633">
    <property type="term" value="P:fatty acid biosynthetic process"/>
    <property type="evidence" value="ECO:0007669"/>
    <property type="project" value="UniProtKB-KW"/>
</dbReference>
<keyword evidence="13" id="KW-1185">Reference proteome</keyword>
<organism evidence="12 13">
    <name type="scientific">Streptomyces hainanensis</name>
    <dbReference type="NCBI Taxonomy" id="402648"/>
    <lineage>
        <taxon>Bacteria</taxon>
        <taxon>Bacillati</taxon>
        <taxon>Actinomycetota</taxon>
        <taxon>Actinomycetes</taxon>
        <taxon>Kitasatosporales</taxon>
        <taxon>Streptomycetaceae</taxon>
        <taxon>Streptomyces</taxon>
    </lineage>
</organism>
<dbReference type="OrthoDB" id="9815506at2"/>
<evidence type="ECO:0000313" key="13">
    <source>
        <dbReference type="Proteomes" id="UP000295345"/>
    </source>
</evidence>
<dbReference type="NCBIfam" id="NF006829">
    <property type="entry name" value="PRK09352.1"/>
    <property type="match status" value="1"/>
</dbReference>
<evidence type="ECO:0000259" key="10">
    <source>
        <dbReference type="Pfam" id="PF08541"/>
    </source>
</evidence>
<dbReference type="GO" id="GO:0004315">
    <property type="term" value="F:3-oxoacyl-[acyl-carrier-protein] synthase activity"/>
    <property type="evidence" value="ECO:0007669"/>
    <property type="project" value="InterPro"/>
</dbReference>
<evidence type="ECO:0000256" key="2">
    <source>
        <dbReference type="ARBA" id="ARBA00008642"/>
    </source>
</evidence>
<keyword evidence="6" id="KW-0276">Fatty acid metabolism</keyword>
<keyword evidence="7" id="KW-0443">Lipid metabolism</keyword>
<dbReference type="Proteomes" id="UP000295345">
    <property type="component" value="Unassembled WGS sequence"/>
</dbReference>
<evidence type="ECO:0000313" key="12">
    <source>
        <dbReference type="EMBL" id="TDC74143.1"/>
    </source>
</evidence>
<keyword evidence="4" id="KW-0444">Lipid biosynthesis</keyword>
<comment type="caution">
    <text evidence="12">The sequence shown here is derived from an EMBL/GenBank/DDBJ whole genome shotgun (WGS) entry which is preliminary data.</text>
</comment>
<gene>
    <name evidence="12" type="ORF">E1283_16770</name>
</gene>
<comment type="pathway">
    <text evidence="1">Lipid metabolism.</text>
</comment>
<evidence type="ECO:0000256" key="1">
    <source>
        <dbReference type="ARBA" id="ARBA00005189"/>
    </source>
</evidence>
<dbReference type="InterPro" id="IPR013747">
    <property type="entry name" value="ACP_syn_III_C"/>
</dbReference>
<dbReference type="Pfam" id="PF08545">
    <property type="entry name" value="ACP_syn_III"/>
    <property type="match status" value="1"/>
</dbReference>
<dbReference type="NCBIfam" id="TIGR00747">
    <property type="entry name" value="fabH"/>
    <property type="match status" value="1"/>
</dbReference>
<evidence type="ECO:0000256" key="7">
    <source>
        <dbReference type="ARBA" id="ARBA00023098"/>
    </source>
</evidence>
<comment type="similarity">
    <text evidence="2">Belongs to the thiolase-like superfamily. FabH family.</text>
</comment>